<dbReference type="InterPro" id="IPR035965">
    <property type="entry name" value="PAS-like_dom_sf"/>
</dbReference>
<dbReference type="OrthoDB" id="9789782at2"/>
<dbReference type="InterPro" id="IPR029787">
    <property type="entry name" value="Nucleotide_cyclase"/>
</dbReference>
<evidence type="ECO:0000259" key="3">
    <source>
        <dbReference type="PROSITE" id="PS50125"/>
    </source>
</evidence>
<feature type="domain" description="PAS" evidence="1">
    <location>
        <begin position="8"/>
        <end position="59"/>
    </location>
</feature>
<keyword evidence="5" id="KW-1185">Reference proteome</keyword>
<dbReference type="InterPro" id="IPR000014">
    <property type="entry name" value="PAS"/>
</dbReference>
<organism evidence="4 5">
    <name type="scientific">Shimia gijangensis</name>
    <dbReference type="NCBI Taxonomy" id="1470563"/>
    <lineage>
        <taxon>Bacteria</taxon>
        <taxon>Pseudomonadati</taxon>
        <taxon>Pseudomonadota</taxon>
        <taxon>Alphaproteobacteria</taxon>
        <taxon>Rhodobacterales</taxon>
        <taxon>Roseobacteraceae</taxon>
    </lineage>
</organism>
<dbReference type="Pfam" id="PF13426">
    <property type="entry name" value="PAS_9"/>
    <property type="match status" value="1"/>
</dbReference>
<dbReference type="PANTHER" id="PTHR43081:SF1">
    <property type="entry name" value="ADENYLATE CYCLASE, TERMINAL-DIFFERENTIATION SPECIFIC"/>
    <property type="match status" value="1"/>
</dbReference>
<dbReference type="GO" id="GO:0035556">
    <property type="term" value="P:intracellular signal transduction"/>
    <property type="evidence" value="ECO:0007669"/>
    <property type="project" value="InterPro"/>
</dbReference>
<dbReference type="PROSITE" id="PS50125">
    <property type="entry name" value="GUANYLATE_CYCLASE_2"/>
    <property type="match status" value="1"/>
</dbReference>
<dbReference type="PANTHER" id="PTHR43081">
    <property type="entry name" value="ADENYLATE CYCLASE, TERMINAL-DIFFERENTIATION SPECIFIC-RELATED"/>
    <property type="match status" value="1"/>
</dbReference>
<dbReference type="InterPro" id="IPR001610">
    <property type="entry name" value="PAC"/>
</dbReference>
<dbReference type="NCBIfam" id="TIGR00229">
    <property type="entry name" value="sensory_box"/>
    <property type="match status" value="1"/>
</dbReference>
<dbReference type="PROSITE" id="PS50113">
    <property type="entry name" value="PAC"/>
    <property type="match status" value="1"/>
</dbReference>
<dbReference type="Gene3D" id="3.30.450.20">
    <property type="entry name" value="PAS domain"/>
    <property type="match status" value="1"/>
</dbReference>
<evidence type="ECO:0000313" key="5">
    <source>
        <dbReference type="Proteomes" id="UP000183982"/>
    </source>
</evidence>
<dbReference type="SMART" id="SM00044">
    <property type="entry name" value="CYCc"/>
    <property type="match status" value="1"/>
</dbReference>
<sequence length="374" mass="41298">MSKSNANSNIDYRAIVNSAAESILVTTAGSEPLGPQIVFANPRFEEMTGWSNAEVLGQSPKILQGPKTDHSIFADMWEQLGSTGLWEGRTINYRKDGSEFWMEWSIVPLNDDHGKVYQYLAVQRDVTDRVEADKRLRLAQKEASEADRARANLARYFSPDLVEMLTEKDQPLGDVTQQDLAVLFADIVGFTSLSEDLEPKQVMDLLREVHSWIEKAVFKWNGSIAGYVGDETLAIFGFPKAGEDDAVNALSCAFELLAASQQWNEGRANQGLLPVHIGIGVHYGPVVLGDVGTEDFVEFTVIGDTVNTASRLQHATRDLQCDLVASQDLVDAVNSENGNRDASDLVAKLQRHGEIDVRGRDQAVEVWTFPVEQG</sequence>
<dbReference type="SUPFAM" id="SSF55785">
    <property type="entry name" value="PYP-like sensor domain (PAS domain)"/>
    <property type="match status" value="1"/>
</dbReference>
<dbReference type="EMBL" id="FQZQ01000013">
    <property type="protein sequence ID" value="SHJ79922.1"/>
    <property type="molecule type" value="Genomic_DNA"/>
</dbReference>
<dbReference type="CDD" id="cd07302">
    <property type="entry name" value="CHD"/>
    <property type="match status" value="1"/>
</dbReference>
<dbReference type="AlphaFoldDB" id="A0A1M6M920"/>
<dbReference type="STRING" id="1470563.SAMN05444000_11367"/>
<feature type="domain" description="Guanylate cyclase" evidence="3">
    <location>
        <begin position="181"/>
        <end position="313"/>
    </location>
</feature>
<proteinExistence type="predicted"/>
<dbReference type="RefSeq" id="WP_073253050.1">
    <property type="nucleotide sequence ID" value="NZ_FQZQ01000013.1"/>
</dbReference>
<dbReference type="InterPro" id="IPR001054">
    <property type="entry name" value="A/G_cyclase"/>
</dbReference>
<dbReference type="PROSITE" id="PS50112">
    <property type="entry name" value="PAS"/>
    <property type="match status" value="1"/>
</dbReference>
<name>A0A1M6M920_9RHOB</name>
<gene>
    <name evidence="4" type="ORF">SAMN05444000_11367</name>
</gene>
<dbReference type="Proteomes" id="UP000183982">
    <property type="component" value="Unassembled WGS sequence"/>
</dbReference>
<evidence type="ECO:0000313" key="4">
    <source>
        <dbReference type="EMBL" id="SHJ79922.1"/>
    </source>
</evidence>
<dbReference type="InterPro" id="IPR050697">
    <property type="entry name" value="Adenylyl/Guanylyl_Cyclase_3/4"/>
</dbReference>
<dbReference type="Pfam" id="PF00211">
    <property type="entry name" value="Guanylate_cyc"/>
    <property type="match status" value="1"/>
</dbReference>
<dbReference type="GO" id="GO:0006171">
    <property type="term" value="P:cAMP biosynthetic process"/>
    <property type="evidence" value="ECO:0007669"/>
    <property type="project" value="TreeGrafter"/>
</dbReference>
<accession>A0A1M6M920</accession>
<dbReference type="Gene3D" id="3.30.70.1230">
    <property type="entry name" value="Nucleotide cyclase"/>
    <property type="match status" value="1"/>
</dbReference>
<feature type="domain" description="PAC" evidence="2">
    <location>
        <begin position="84"/>
        <end position="138"/>
    </location>
</feature>
<dbReference type="SUPFAM" id="SSF55073">
    <property type="entry name" value="Nucleotide cyclase"/>
    <property type="match status" value="1"/>
</dbReference>
<dbReference type="InterPro" id="IPR000700">
    <property type="entry name" value="PAS-assoc_C"/>
</dbReference>
<dbReference type="CDD" id="cd00130">
    <property type="entry name" value="PAS"/>
    <property type="match status" value="1"/>
</dbReference>
<dbReference type="GO" id="GO:0004016">
    <property type="term" value="F:adenylate cyclase activity"/>
    <property type="evidence" value="ECO:0007669"/>
    <property type="project" value="UniProtKB-ARBA"/>
</dbReference>
<protein>
    <submittedName>
        <fullName evidence="4">PAS domain S-box-containing protein</fullName>
    </submittedName>
</protein>
<evidence type="ECO:0000259" key="2">
    <source>
        <dbReference type="PROSITE" id="PS50113"/>
    </source>
</evidence>
<dbReference type="SMART" id="SM00091">
    <property type="entry name" value="PAS"/>
    <property type="match status" value="1"/>
</dbReference>
<dbReference type="SMART" id="SM00086">
    <property type="entry name" value="PAC"/>
    <property type="match status" value="1"/>
</dbReference>
<reference evidence="5" key="1">
    <citation type="submission" date="2016-11" db="EMBL/GenBank/DDBJ databases">
        <authorList>
            <person name="Varghese N."/>
            <person name="Submissions S."/>
        </authorList>
    </citation>
    <scope>NUCLEOTIDE SEQUENCE [LARGE SCALE GENOMIC DNA]</scope>
    <source>
        <strain evidence="5">DSM 100564</strain>
    </source>
</reference>
<evidence type="ECO:0000259" key="1">
    <source>
        <dbReference type="PROSITE" id="PS50112"/>
    </source>
</evidence>